<protein>
    <submittedName>
        <fullName evidence="2">Uncharacterized protein</fullName>
    </submittedName>
</protein>
<reference evidence="3" key="1">
    <citation type="submission" date="2015-02" db="EMBL/GenBank/DDBJ databases">
        <title>Genome sequencing for Strongylocentrotus purpuratus.</title>
        <authorList>
            <person name="Murali S."/>
            <person name="Liu Y."/>
            <person name="Vee V."/>
            <person name="English A."/>
            <person name="Wang M."/>
            <person name="Skinner E."/>
            <person name="Han Y."/>
            <person name="Muzny D.M."/>
            <person name="Worley K.C."/>
            <person name="Gibbs R.A."/>
        </authorList>
    </citation>
    <scope>NUCLEOTIDE SEQUENCE</scope>
</reference>
<evidence type="ECO:0000313" key="2">
    <source>
        <dbReference type="EnsemblMetazoa" id="XP_030855653"/>
    </source>
</evidence>
<dbReference type="RefSeq" id="XP_030855653.1">
    <property type="nucleotide sequence ID" value="XM_030999793.1"/>
</dbReference>
<evidence type="ECO:0000313" key="3">
    <source>
        <dbReference type="Proteomes" id="UP000007110"/>
    </source>
</evidence>
<organism evidence="2 3">
    <name type="scientific">Strongylocentrotus purpuratus</name>
    <name type="common">Purple sea urchin</name>
    <dbReference type="NCBI Taxonomy" id="7668"/>
    <lineage>
        <taxon>Eukaryota</taxon>
        <taxon>Metazoa</taxon>
        <taxon>Echinodermata</taxon>
        <taxon>Eleutherozoa</taxon>
        <taxon>Echinozoa</taxon>
        <taxon>Echinoidea</taxon>
        <taxon>Euechinoidea</taxon>
        <taxon>Echinacea</taxon>
        <taxon>Camarodonta</taxon>
        <taxon>Echinidea</taxon>
        <taxon>Strongylocentrotidae</taxon>
        <taxon>Strongylocentrotus</taxon>
    </lineage>
</organism>
<keyword evidence="3" id="KW-1185">Reference proteome</keyword>
<dbReference type="AlphaFoldDB" id="A0A7M7PS57"/>
<evidence type="ECO:0000256" key="1">
    <source>
        <dbReference type="SAM" id="MobiDB-lite"/>
    </source>
</evidence>
<feature type="compositionally biased region" description="Basic and acidic residues" evidence="1">
    <location>
        <begin position="101"/>
        <end position="117"/>
    </location>
</feature>
<accession>A0A7M7PS57</accession>
<dbReference type="EnsemblMetazoa" id="XM_030999793">
    <property type="protein sequence ID" value="XP_030855653"/>
    <property type="gene ID" value="LOC115918128"/>
</dbReference>
<feature type="region of interest" description="Disordered" evidence="1">
    <location>
        <begin position="89"/>
        <end position="127"/>
    </location>
</feature>
<dbReference type="KEGG" id="spu:115918128"/>
<dbReference type="InParanoid" id="A0A7M7PS57"/>
<reference evidence="2" key="2">
    <citation type="submission" date="2021-01" db="UniProtKB">
        <authorList>
            <consortium name="EnsemblMetazoa"/>
        </authorList>
    </citation>
    <scope>IDENTIFICATION</scope>
</reference>
<proteinExistence type="predicted"/>
<sequence>MVFYGNKFTGNCVMNTLEGRRCRRKAPLPVDEADECWQHRQQPAEVQLCSAHIGLHGNGRRCSRRGRHSLDENAVELYCTQHVNKLHRENGRAEVVPAHRQQQDEQRRRAEEREQLHPRRRSPRLVEREIAAAAAVQLAAEREQRRAANRANQNLRRSARIAARRGNV</sequence>
<dbReference type="Proteomes" id="UP000007110">
    <property type="component" value="Unassembled WGS sequence"/>
</dbReference>
<feature type="region of interest" description="Disordered" evidence="1">
    <location>
        <begin position="145"/>
        <end position="168"/>
    </location>
</feature>
<feature type="compositionally biased region" description="Basic residues" evidence="1">
    <location>
        <begin position="157"/>
        <end position="168"/>
    </location>
</feature>
<name>A0A7M7PS57_STRPU</name>
<dbReference type="GeneID" id="115918128"/>